<keyword evidence="3" id="KW-1185">Reference proteome</keyword>
<dbReference type="Gene3D" id="3.40.630.30">
    <property type="match status" value="1"/>
</dbReference>
<dbReference type="InterPro" id="IPR016181">
    <property type="entry name" value="Acyl_CoA_acyltransferase"/>
</dbReference>
<evidence type="ECO:0000313" key="3">
    <source>
        <dbReference type="Proteomes" id="UP001144256"/>
    </source>
</evidence>
<dbReference type="InterPro" id="IPR051531">
    <property type="entry name" value="N-acetyltransferase"/>
</dbReference>
<dbReference type="PROSITE" id="PS51186">
    <property type="entry name" value="GNAT"/>
    <property type="match status" value="1"/>
</dbReference>
<dbReference type="CDD" id="cd04301">
    <property type="entry name" value="NAT_SF"/>
    <property type="match status" value="1"/>
</dbReference>
<proteinExistence type="predicted"/>
<accession>A0A9W5YBY8</accession>
<dbReference type="Pfam" id="PF13302">
    <property type="entry name" value="Acetyltransf_3"/>
    <property type="match status" value="1"/>
</dbReference>
<organism evidence="2 3">
    <name type="scientific">Vallitalea longa</name>
    <dbReference type="NCBI Taxonomy" id="2936439"/>
    <lineage>
        <taxon>Bacteria</taxon>
        <taxon>Bacillati</taxon>
        <taxon>Bacillota</taxon>
        <taxon>Clostridia</taxon>
        <taxon>Lachnospirales</taxon>
        <taxon>Vallitaleaceae</taxon>
        <taxon>Vallitalea</taxon>
    </lineage>
</organism>
<dbReference type="AlphaFoldDB" id="A0A9W5YBY8"/>
<dbReference type="Proteomes" id="UP001144256">
    <property type="component" value="Unassembled WGS sequence"/>
</dbReference>
<reference evidence="2" key="1">
    <citation type="submission" date="2022-06" db="EMBL/GenBank/DDBJ databases">
        <title>Vallitalea longa sp. nov., an anaerobic bacterium isolated from marine sediment.</title>
        <authorList>
            <person name="Hirano S."/>
            <person name="Terahara T."/>
            <person name="Mori K."/>
            <person name="Hamada M."/>
            <person name="Matsumoto R."/>
            <person name="Kobayashi T."/>
        </authorList>
    </citation>
    <scope>NUCLEOTIDE SEQUENCE</scope>
    <source>
        <strain evidence="2">SH18-1</strain>
    </source>
</reference>
<dbReference type="PANTHER" id="PTHR43792">
    <property type="entry name" value="GNAT FAMILY, PUTATIVE (AFU_ORTHOLOGUE AFUA_3G00765)-RELATED-RELATED"/>
    <property type="match status" value="1"/>
</dbReference>
<feature type="domain" description="N-acetyltransferase" evidence="1">
    <location>
        <begin position="14"/>
        <end position="181"/>
    </location>
</feature>
<dbReference type="RefSeq" id="WP_281817067.1">
    <property type="nucleotide sequence ID" value="NZ_BRLB01000011.1"/>
</dbReference>
<sequence length="186" mass="22020">MIDFTTITRQMDNVIIRSGREEDYNTIKNSLKGQNKQQNKFDEEEINFKNNYSKEFFINKVRSIKQNARDDKYYLFRVFKKDDGSYIGGVIIKTILRKNFQWAEIGYWLLNQYWGNGYGAEMVEAAIDIAFNELGYHRLEAYINLDNIASQKTAELAGMQYECTRKGFIYENEVWTDNMVYVININ</sequence>
<dbReference type="InterPro" id="IPR000182">
    <property type="entry name" value="GNAT_dom"/>
</dbReference>
<protein>
    <submittedName>
        <fullName evidence="2">N-acetyltransferase</fullName>
    </submittedName>
</protein>
<evidence type="ECO:0000313" key="2">
    <source>
        <dbReference type="EMBL" id="GKX30672.1"/>
    </source>
</evidence>
<dbReference type="GO" id="GO:0016747">
    <property type="term" value="F:acyltransferase activity, transferring groups other than amino-acyl groups"/>
    <property type="evidence" value="ECO:0007669"/>
    <property type="project" value="InterPro"/>
</dbReference>
<evidence type="ECO:0000259" key="1">
    <source>
        <dbReference type="PROSITE" id="PS51186"/>
    </source>
</evidence>
<dbReference type="SUPFAM" id="SSF55729">
    <property type="entry name" value="Acyl-CoA N-acyltransferases (Nat)"/>
    <property type="match status" value="1"/>
</dbReference>
<comment type="caution">
    <text evidence="2">The sequence shown here is derived from an EMBL/GenBank/DDBJ whole genome shotgun (WGS) entry which is preliminary data.</text>
</comment>
<dbReference type="EMBL" id="BRLB01000011">
    <property type="protein sequence ID" value="GKX30672.1"/>
    <property type="molecule type" value="Genomic_DNA"/>
</dbReference>
<gene>
    <name evidence="2" type="ORF">SH1V18_31520</name>
</gene>
<name>A0A9W5YBY8_9FIRM</name>